<evidence type="ECO:0000313" key="2">
    <source>
        <dbReference type="EMBL" id="NGY03233.1"/>
    </source>
</evidence>
<evidence type="ECO:0000313" key="3">
    <source>
        <dbReference type="Proteomes" id="UP000472676"/>
    </source>
</evidence>
<dbReference type="RefSeq" id="WP_166250658.1">
    <property type="nucleotide sequence ID" value="NZ_JAAMOW010000001.1"/>
</dbReference>
<comment type="caution">
    <text evidence="2">The sequence shown here is derived from an EMBL/GenBank/DDBJ whole genome shotgun (WGS) entry which is preliminary data.</text>
</comment>
<dbReference type="EMBL" id="JAAMOW010000001">
    <property type="protein sequence ID" value="NGY03233.1"/>
    <property type="molecule type" value="Genomic_DNA"/>
</dbReference>
<keyword evidence="1" id="KW-0812">Transmembrane</keyword>
<feature type="transmembrane region" description="Helical" evidence="1">
    <location>
        <begin position="61"/>
        <end position="89"/>
    </location>
</feature>
<evidence type="ECO:0000256" key="1">
    <source>
        <dbReference type="SAM" id="Phobius"/>
    </source>
</evidence>
<reference evidence="2 3" key="1">
    <citation type="journal article" date="2014" name="Int. J. Syst. Evol. Microbiol.">
        <title>Solimonas terrae sp. nov., isolated from soil.</title>
        <authorList>
            <person name="Kim S.J."/>
            <person name="Moon J.Y."/>
            <person name="Weon H.Y."/>
            <person name="Ahn J.H."/>
            <person name="Chen W.M."/>
            <person name="Kwon S.W."/>
        </authorList>
    </citation>
    <scope>NUCLEOTIDE SEQUENCE [LARGE SCALE GENOMIC DNA]</scope>
    <source>
        <strain evidence="2 3">KIS83-12</strain>
    </source>
</reference>
<organism evidence="2 3">
    <name type="scientific">Solimonas terrae</name>
    <dbReference type="NCBI Taxonomy" id="1396819"/>
    <lineage>
        <taxon>Bacteria</taxon>
        <taxon>Pseudomonadati</taxon>
        <taxon>Pseudomonadota</taxon>
        <taxon>Gammaproteobacteria</taxon>
        <taxon>Nevskiales</taxon>
        <taxon>Nevskiaceae</taxon>
        <taxon>Solimonas</taxon>
    </lineage>
</organism>
<feature type="transmembrane region" description="Helical" evidence="1">
    <location>
        <begin position="34"/>
        <end position="54"/>
    </location>
</feature>
<proteinExistence type="predicted"/>
<dbReference type="Proteomes" id="UP000472676">
    <property type="component" value="Unassembled WGS sequence"/>
</dbReference>
<keyword evidence="3" id="KW-1185">Reference proteome</keyword>
<name>A0A6M2BMJ3_9GAMM</name>
<protein>
    <submittedName>
        <fullName evidence="2">Uncharacterized protein</fullName>
    </submittedName>
</protein>
<gene>
    <name evidence="2" type="ORF">G7Y85_00495</name>
</gene>
<keyword evidence="1" id="KW-0472">Membrane</keyword>
<keyword evidence="1" id="KW-1133">Transmembrane helix</keyword>
<sequence length="185" mass="19725">MRKWIGICVLDILLLVCSSPSALGVTLRFTYAPLNYAAFALMLGFLPVAVIAAGSKASGRLLTWLLCTAGFLLLLPALALSGIACLMLADVAWSGADDSSVKIAELKTASADFRAYRTDYGATTDFGVVLQREAPIMLGLSLVSVECAYYHAAAASLRRLSDARGVMTVEAYGNGYPQRICEFDI</sequence>
<dbReference type="AlphaFoldDB" id="A0A6M2BMJ3"/>
<accession>A0A6M2BMJ3</accession>